<evidence type="ECO:0000256" key="1">
    <source>
        <dbReference type="ARBA" id="ARBA00023002"/>
    </source>
</evidence>
<comment type="caution">
    <text evidence="3">The sequence shown here is derived from an EMBL/GenBank/DDBJ whole genome shotgun (WGS) entry which is preliminary data.</text>
</comment>
<feature type="domain" description="Aldehyde dehydrogenase" evidence="2">
    <location>
        <begin position="21"/>
        <end position="477"/>
    </location>
</feature>
<dbReference type="InterPro" id="IPR016162">
    <property type="entry name" value="Ald_DH_N"/>
</dbReference>
<dbReference type="Gene3D" id="3.40.309.10">
    <property type="entry name" value="Aldehyde Dehydrogenase, Chain A, domain 2"/>
    <property type="match status" value="1"/>
</dbReference>
<evidence type="ECO:0000259" key="2">
    <source>
        <dbReference type="Pfam" id="PF00171"/>
    </source>
</evidence>
<dbReference type="AlphaFoldDB" id="A0A4T0FGR5"/>
<sequence length="482" mass="52051">MSAPLVQHWISNKSSAATEAGAYTVKHPNTGNLPHSVASASDADVSEAIATAHAAFKSWKKTTHDQRRDVLLKAAQITRQRAGEFFEAYSSELDVNQFFADFLVSVACDLIETTASVIIPAMTGDMPPTKRANEALYMCDREPYGVCLTMAPWNAAINLAIKGIVGPLAAGNTVVMRTSELTPKTQLLWGSIFKEAGLPDGCLNIIHSSRESAPSVVEKMIADERIRHVSFTGSSNVGRQIGKLAGYHLKPCILELGGKCPVLVLDDADLTKVVNETFFHAWINAGQVCMAVERVVVGPSNYEQLIEEFKKNAPPPSSSSIAMCSSHKRIVGLVDEALSKGAELVVGSWPPSKEDVEANKLPNIILTNVTSEMKIWTEETFGPIAIVQKVQPEQDASVDDAIVKQANDTRFGLVASVYTRDLGRALKLGKDIEVGVLRINEGTISDEGTIPFGGSKDSGFGFFNGVEGLRQFTQIKTYSIAL</sequence>
<proteinExistence type="predicted"/>
<dbReference type="InterPro" id="IPR050740">
    <property type="entry name" value="Aldehyde_DH_Superfamily"/>
</dbReference>
<dbReference type="GO" id="GO:0009450">
    <property type="term" value="P:gamma-aminobutyric acid catabolic process"/>
    <property type="evidence" value="ECO:0007669"/>
    <property type="project" value="TreeGrafter"/>
</dbReference>
<keyword evidence="4" id="KW-1185">Reference proteome</keyword>
<dbReference type="EMBL" id="SPNW01000064">
    <property type="protein sequence ID" value="TIA87110.1"/>
    <property type="molecule type" value="Genomic_DNA"/>
</dbReference>
<dbReference type="Proteomes" id="UP000310189">
    <property type="component" value="Unassembled WGS sequence"/>
</dbReference>
<keyword evidence="1" id="KW-0560">Oxidoreductase</keyword>
<dbReference type="PANTHER" id="PTHR43353">
    <property type="entry name" value="SUCCINATE-SEMIALDEHYDE DEHYDROGENASE, MITOCHONDRIAL"/>
    <property type="match status" value="1"/>
</dbReference>
<accession>A0A4T0FGR5</accession>
<evidence type="ECO:0000313" key="3">
    <source>
        <dbReference type="EMBL" id="TIA87110.1"/>
    </source>
</evidence>
<dbReference type="PANTHER" id="PTHR43353:SF6">
    <property type="entry name" value="CYTOPLASMIC ALDEHYDE DEHYDROGENASE (EUROFUNG)"/>
    <property type="match status" value="1"/>
</dbReference>
<dbReference type="InterPro" id="IPR016163">
    <property type="entry name" value="Ald_DH_C"/>
</dbReference>
<dbReference type="OrthoDB" id="310895at2759"/>
<name>A0A4T0FGR5_9BASI</name>
<dbReference type="GO" id="GO:0004777">
    <property type="term" value="F:succinate-semialdehyde dehydrogenase (NAD+) activity"/>
    <property type="evidence" value="ECO:0007669"/>
    <property type="project" value="TreeGrafter"/>
</dbReference>
<dbReference type="Pfam" id="PF00171">
    <property type="entry name" value="Aldedh"/>
    <property type="match status" value="1"/>
</dbReference>
<dbReference type="SUPFAM" id="SSF53720">
    <property type="entry name" value="ALDH-like"/>
    <property type="match status" value="1"/>
</dbReference>
<protein>
    <recommendedName>
        <fullName evidence="2">Aldehyde dehydrogenase domain-containing protein</fullName>
    </recommendedName>
</protein>
<evidence type="ECO:0000313" key="4">
    <source>
        <dbReference type="Proteomes" id="UP000310189"/>
    </source>
</evidence>
<gene>
    <name evidence="3" type="ORF">E3P99_03382</name>
</gene>
<reference evidence="3 4" key="1">
    <citation type="submission" date="2019-03" db="EMBL/GenBank/DDBJ databases">
        <title>Sequencing 23 genomes of Wallemia ichthyophaga.</title>
        <authorList>
            <person name="Gostincar C."/>
        </authorList>
    </citation>
    <scope>NUCLEOTIDE SEQUENCE [LARGE SCALE GENOMIC DNA]</scope>
    <source>
        <strain evidence="3 4">EXF-5753</strain>
    </source>
</reference>
<dbReference type="InterPro" id="IPR015590">
    <property type="entry name" value="Aldehyde_DH_dom"/>
</dbReference>
<dbReference type="InterPro" id="IPR016161">
    <property type="entry name" value="Ald_DH/histidinol_DH"/>
</dbReference>
<organism evidence="3 4">
    <name type="scientific">Wallemia hederae</name>
    <dbReference type="NCBI Taxonomy" id="1540922"/>
    <lineage>
        <taxon>Eukaryota</taxon>
        <taxon>Fungi</taxon>
        <taxon>Dikarya</taxon>
        <taxon>Basidiomycota</taxon>
        <taxon>Wallemiomycotina</taxon>
        <taxon>Wallemiomycetes</taxon>
        <taxon>Wallemiales</taxon>
        <taxon>Wallemiaceae</taxon>
        <taxon>Wallemia</taxon>
    </lineage>
</organism>
<dbReference type="Gene3D" id="3.40.605.10">
    <property type="entry name" value="Aldehyde Dehydrogenase, Chain A, domain 1"/>
    <property type="match status" value="1"/>
</dbReference>